<dbReference type="GO" id="GO:0003697">
    <property type="term" value="F:single-stranded DNA binding"/>
    <property type="evidence" value="ECO:0007669"/>
    <property type="project" value="InterPro"/>
</dbReference>
<gene>
    <name evidence="3" type="ORF">FisN_11Hh131</name>
</gene>
<comment type="caution">
    <text evidence="3">The sequence shown here is derived from an EMBL/GenBank/DDBJ whole genome shotgun (WGS) entry which is preliminary data.</text>
</comment>
<reference evidence="3 4" key="1">
    <citation type="journal article" date="2015" name="Plant Cell">
        <title>Oil accumulation by the oleaginous diatom Fistulifera solaris as revealed by the genome and transcriptome.</title>
        <authorList>
            <person name="Tanaka T."/>
            <person name="Maeda Y."/>
            <person name="Veluchamy A."/>
            <person name="Tanaka M."/>
            <person name="Abida H."/>
            <person name="Marechal E."/>
            <person name="Bowler C."/>
            <person name="Muto M."/>
            <person name="Sunaga Y."/>
            <person name="Tanaka M."/>
            <person name="Yoshino T."/>
            <person name="Taniguchi T."/>
            <person name="Fukuda Y."/>
            <person name="Nemoto M."/>
            <person name="Matsumoto M."/>
            <person name="Wong P.S."/>
            <person name="Aburatani S."/>
            <person name="Fujibuchi W."/>
        </authorList>
    </citation>
    <scope>NUCLEOTIDE SEQUENCE [LARGE SCALE GENOMIC DNA]</scope>
    <source>
        <strain evidence="3 4">JPCC DA0580</strain>
    </source>
</reference>
<dbReference type="PANTHER" id="PTHR31745:SF1">
    <property type="entry name" value="SINGLE-STRANDED DNA-BINDING PROTEIN WHY2, MITOCHONDRIAL"/>
    <property type="match status" value="1"/>
</dbReference>
<dbReference type="GO" id="GO:0006355">
    <property type="term" value="P:regulation of DNA-templated transcription"/>
    <property type="evidence" value="ECO:0007669"/>
    <property type="project" value="InterPro"/>
</dbReference>
<sequence length="220" mass="24681">MFSAAFNHQTVISGTRLCCRNLSTKPLRAYPVYTVYGADCYFNLKVILPKFRTRNNVLSTDGFSQYGSLLLEWVPRGSDGKGIPDKSLRFALAPQEAGLLIDQQRNETVEFSRTGFPPNVVDKVFRVSPHEAGAFQFLIDYENEGRGGQSPSDRPDLEGIAPLGIVLQRGEYVVLRELMRNSIPTIANWDYMLKMQVESAITEASKKSFPDDSSPYEVPF</sequence>
<proteinExistence type="inferred from homology"/>
<dbReference type="SUPFAM" id="SSF54447">
    <property type="entry name" value="ssDNA-binding transcriptional regulator domain"/>
    <property type="match status" value="1"/>
</dbReference>
<evidence type="ECO:0000256" key="2">
    <source>
        <dbReference type="ARBA" id="ARBA00022946"/>
    </source>
</evidence>
<evidence type="ECO:0000313" key="3">
    <source>
        <dbReference type="EMBL" id="GAX14410.1"/>
    </source>
</evidence>
<keyword evidence="4" id="KW-1185">Reference proteome</keyword>
<dbReference type="Gene3D" id="2.30.31.10">
    <property type="entry name" value="Transcriptional Coactivator Pc4, Chain A"/>
    <property type="match status" value="1"/>
</dbReference>
<dbReference type="InParanoid" id="A0A1Z5JK67"/>
<protein>
    <submittedName>
        <fullName evidence="3">Uncharacterized protein</fullName>
    </submittedName>
</protein>
<organism evidence="3 4">
    <name type="scientific">Fistulifera solaris</name>
    <name type="common">Oleaginous diatom</name>
    <dbReference type="NCBI Taxonomy" id="1519565"/>
    <lineage>
        <taxon>Eukaryota</taxon>
        <taxon>Sar</taxon>
        <taxon>Stramenopiles</taxon>
        <taxon>Ochrophyta</taxon>
        <taxon>Bacillariophyta</taxon>
        <taxon>Bacillariophyceae</taxon>
        <taxon>Bacillariophycidae</taxon>
        <taxon>Naviculales</taxon>
        <taxon>Naviculaceae</taxon>
        <taxon>Fistulifera</taxon>
    </lineage>
</organism>
<dbReference type="PANTHER" id="PTHR31745">
    <property type="entry name" value="SINGLE-STRANDED DNA-BINDING PROTEIN WHY2, MITOCHONDRIAL"/>
    <property type="match status" value="1"/>
</dbReference>
<evidence type="ECO:0000256" key="1">
    <source>
        <dbReference type="ARBA" id="ARBA00006061"/>
    </source>
</evidence>
<keyword evidence="2" id="KW-0809">Transit peptide</keyword>
<name>A0A1Z5JK67_FISSO</name>
<evidence type="ECO:0000313" key="4">
    <source>
        <dbReference type="Proteomes" id="UP000198406"/>
    </source>
</evidence>
<accession>A0A1Z5JK67</accession>
<dbReference type="Proteomes" id="UP000198406">
    <property type="component" value="Unassembled WGS sequence"/>
</dbReference>
<dbReference type="InterPro" id="IPR013742">
    <property type="entry name" value="Whirly"/>
</dbReference>
<comment type="similarity">
    <text evidence="1">Belongs to the Whirly family.</text>
</comment>
<dbReference type="InterPro" id="IPR009044">
    <property type="entry name" value="ssDNA-bd_transcriptional_reg"/>
</dbReference>
<dbReference type="AlphaFoldDB" id="A0A1Z5JK67"/>
<dbReference type="EMBL" id="BDSP01000080">
    <property type="protein sequence ID" value="GAX14410.1"/>
    <property type="molecule type" value="Genomic_DNA"/>
</dbReference>
<dbReference type="GO" id="GO:0006952">
    <property type="term" value="P:defense response"/>
    <property type="evidence" value="ECO:0007669"/>
    <property type="project" value="InterPro"/>
</dbReference>
<dbReference type="OrthoDB" id="511009at2759"/>